<organism evidence="1 2">
    <name type="scientific">Penicillium roqueforti (strain FM164)</name>
    <dbReference type="NCBI Taxonomy" id="1365484"/>
    <lineage>
        <taxon>Eukaryota</taxon>
        <taxon>Fungi</taxon>
        <taxon>Dikarya</taxon>
        <taxon>Ascomycota</taxon>
        <taxon>Pezizomycotina</taxon>
        <taxon>Eurotiomycetes</taxon>
        <taxon>Eurotiomycetidae</taxon>
        <taxon>Eurotiales</taxon>
        <taxon>Aspergillaceae</taxon>
        <taxon>Penicillium</taxon>
    </lineage>
</organism>
<evidence type="ECO:0000313" key="2">
    <source>
        <dbReference type="Proteomes" id="UP000030686"/>
    </source>
</evidence>
<dbReference type="STRING" id="1365484.W6QEJ1"/>
<gene>
    <name evidence="1" type="ORF">PROQFM164_S03g001170</name>
</gene>
<dbReference type="OrthoDB" id="3766406at2759"/>
<reference evidence="1" key="1">
    <citation type="journal article" date="2014" name="Nat. Commun.">
        <title>Multiple recent horizontal transfers of a large genomic region in cheese making fungi.</title>
        <authorList>
            <person name="Cheeseman K."/>
            <person name="Ropars J."/>
            <person name="Renault P."/>
            <person name="Dupont J."/>
            <person name="Gouzy J."/>
            <person name="Branca A."/>
            <person name="Abraham A.L."/>
            <person name="Ceppi M."/>
            <person name="Conseiller E."/>
            <person name="Debuchy R."/>
            <person name="Malagnac F."/>
            <person name="Goarin A."/>
            <person name="Silar P."/>
            <person name="Lacoste S."/>
            <person name="Sallet E."/>
            <person name="Bensimon A."/>
            <person name="Giraud T."/>
            <person name="Brygoo Y."/>
        </authorList>
    </citation>
    <scope>NUCLEOTIDE SEQUENCE [LARGE SCALE GENOMIC DNA]</scope>
    <source>
        <strain evidence="1">FM164</strain>
    </source>
</reference>
<dbReference type="Proteomes" id="UP000030686">
    <property type="component" value="Unassembled WGS sequence"/>
</dbReference>
<name>W6QEJ1_PENRF</name>
<evidence type="ECO:0000313" key="1">
    <source>
        <dbReference type="EMBL" id="CDM34446.1"/>
    </source>
</evidence>
<dbReference type="OMA" id="CEMCNIL"/>
<sequence length="400" mass="45500">MQSGLDICSLAVSRLWGRRLPPSEFPKLNTLAGLPVELLLSITDFLPLDGWVCISLCNRRLFAIFNHRINSAPLLGVDKLPVLLRLERDLPPNYFTCHICHILHKYDDYDGSECFGLSGSVYDLVYCPLPCIKKWKEGPARLEFRLSEPGPIGFHVYHRVFFLHIQLAMKRCCYGEKYGISTEALSYTQVRTYSDEPEFTSLFSTDAHMHPEILGLCIRTQHMVFVHCSKPKLLLSRPKITDAKDPSEIIYICAHVSRLRRAELLDLVVNAYLTGEKGPSYTFTCEKCNTVCLIEVCEYGSDLALVLTTWINLGPVLTPDDPRWKIYCNSPDASEVTLDPNDLKDSPRVLFENVSPQSLEALRSCNLSYLKGQRYKKVMSLLHWHKSICSSGQIEAEDIY</sequence>
<keyword evidence="2" id="KW-1185">Reference proteome</keyword>
<dbReference type="EMBL" id="HG792017">
    <property type="protein sequence ID" value="CDM34446.1"/>
    <property type="molecule type" value="Genomic_DNA"/>
</dbReference>
<proteinExistence type="predicted"/>
<protein>
    <submittedName>
        <fullName evidence="1">Genomic scaffold, ProqFM164S03</fullName>
    </submittedName>
</protein>
<accession>W6QEJ1</accession>
<dbReference type="AlphaFoldDB" id="W6QEJ1"/>